<proteinExistence type="inferred from homology"/>
<dbReference type="Gene3D" id="2.60.40.10">
    <property type="entry name" value="Immunoglobulins"/>
    <property type="match status" value="4"/>
</dbReference>
<keyword evidence="10" id="KW-1185">Reference proteome</keyword>
<dbReference type="AlphaFoldDB" id="A0A8S9ZKV9"/>
<feature type="region of interest" description="Disordered" evidence="7">
    <location>
        <begin position="554"/>
        <end position="575"/>
    </location>
</feature>
<dbReference type="SMART" id="SM00185">
    <property type="entry name" value="ARM"/>
    <property type="match status" value="5"/>
</dbReference>
<dbReference type="EMBL" id="JABEBT010000068">
    <property type="protein sequence ID" value="KAF7633880.1"/>
    <property type="molecule type" value="Genomic_DNA"/>
</dbReference>
<dbReference type="InterPro" id="IPR028435">
    <property type="entry name" value="Plakophilin/d_Catenin"/>
</dbReference>
<comment type="caution">
    <text evidence="9">The sequence shown here is derived from an EMBL/GenBank/DDBJ whole genome shotgun (WGS) entry which is preliminary data.</text>
</comment>
<feature type="region of interest" description="Disordered" evidence="7">
    <location>
        <begin position="856"/>
        <end position="886"/>
    </location>
</feature>
<evidence type="ECO:0000256" key="2">
    <source>
        <dbReference type="ARBA" id="ARBA00005462"/>
    </source>
</evidence>
<dbReference type="Proteomes" id="UP000605970">
    <property type="component" value="Unassembled WGS sequence"/>
</dbReference>
<evidence type="ECO:0000256" key="4">
    <source>
        <dbReference type="ARBA" id="ARBA00022889"/>
    </source>
</evidence>
<dbReference type="PANTHER" id="PTHR10372">
    <property type="entry name" value="PLAKOPHILLIN-RELATED"/>
    <property type="match status" value="1"/>
</dbReference>
<accession>A0A8S9ZKV9</accession>
<dbReference type="InterPro" id="IPR003961">
    <property type="entry name" value="FN3_dom"/>
</dbReference>
<dbReference type="Pfam" id="PF00514">
    <property type="entry name" value="Arm"/>
    <property type="match status" value="2"/>
</dbReference>
<evidence type="ECO:0000259" key="8">
    <source>
        <dbReference type="PROSITE" id="PS50853"/>
    </source>
</evidence>
<feature type="domain" description="Fibronectin type-III" evidence="8">
    <location>
        <begin position="83"/>
        <end position="190"/>
    </location>
</feature>
<dbReference type="InterPro" id="IPR036116">
    <property type="entry name" value="FN3_sf"/>
</dbReference>
<dbReference type="GO" id="GO:0005737">
    <property type="term" value="C:cytoplasm"/>
    <property type="evidence" value="ECO:0007669"/>
    <property type="project" value="TreeGrafter"/>
</dbReference>
<dbReference type="GO" id="GO:0005634">
    <property type="term" value="C:nucleus"/>
    <property type="evidence" value="ECO:0007669"/>
    <property type="project" value="TreeGrafter"/>
</dbReference>
<feature type="compositionally biased region" description="Basic residues" evidence="7">
    <location>
        <begin position="874"/>
        <end position="885"/>
    </location>
</feature>
<gene>
    <name evidence="9" type="ORF">Mgra_00006742</name>
</gene>
<evidence type="ECO:0000256" key="1">
    <source>
        <dbReference type="ARBA" id="ARBA00004282"/>
    </source>
</evidence>
<dbReference type="GO" id="GO:0005912">
    <property type="term" value="C:adherens junction"/>
    <property type="evidence" value="ECO:0007669"/>
    <property type="project" value="TreeGrafter"/>
</dbReference>
<evidence type="ECO:0000313" key="10">
    <source>
        <dbReference type="Proteomes" id="UP000605970"/>
    </source>
</evidence>
<dbReference type="SUPFAM" id="SSF48371">
    <property type="entry name" value="ARM repeat"/>
    <property type="match status" value="1"/>
</dbReference>
<dbReference type="PROSITE" id="PS50176">
    <property type="entry name" value="ARM_REPEAT"/>
    <property type="match status" value="2"/>
</dbReference>
<feature type="repeat" description="ARM" evidence="6">
    <location>
        <begin position="668"/>
        <end position="711"/>
    </location>
</feature>
<dbReference type="PROSITE" id="PS50853">
    <property type="entry name" value="FN3"/>
    <property type="match status" value="4"/>
</dbReference>
<protein>
    <submittedName>
        <fullName evidence="9">Fibronectin type-III domain-containing protein</fullName>
    </submittedName>
</protein>
<keyword evidence="3" id="KW-0677">Repeat</keyword>
<dbReference type="GO" id="GO:0005886">
    <property type="term" value="C:plasma membrane"/>
    <property type="evidence" value="ECO:0007669"/>
    <property type="project" value="TreeGrafter"/>
</dbReference>
<evidence type="ECO:0000256" key="7">
    <source>
        <dbReference type="SAM" id="MobiDB-lite"/>
    </source>
</evidence>
<organism evidence="9 10">
    <name type="scientific">Meloidogyne graminicola</name>
    <dbReference type="NCBI Taxonomy" id="189291"/>
    <lineage>
        <taxon>Eukaryota</taxon>
        <taxon>Metazoa</taxon>
        <taxon>Ecdysozoa</taxon>
        <taxon>Nematoda</taxon>
        <taxon>Chromadorea</taxon>
        <taxon>Rhabditida</taxon>
        <taxon>Tylenchina</taxon>
        <taxon>Tylenchomorpha</taxon>
        <taxon>Tylenchoidea</taxon>
        <taxon>Meloidogynidae</taxon>
        <taxon>Meloidogyninae</taxon>
        <taxon>Meloidogyne</taxon>
    </lineage>
</organism>
<dbReference type="SUPFAM" id="SSF49265">
    <property type="entry name" value="Fibronectin type III"/>
    <property type="match status" value="2"/>
</dbReference>
<dbReference type="OrthoDB" id="3245100at2759"/>
<feature type="domain" description="Fibronectin type-III" evidence="8">
    <location>
        <begin position="319"/>
        <end position="419"/>
    </location>
</feature>
<dbReference type="InterPro" id="IPR016024">
    <property type="entry name" value="ARM-type_fold"/>
</dbReference>
<dbReference type="InterPro" id="IPR013783">
    <property type="entry name" value="Ig-like_fold"/>
</dbReference>
<feature type="domain" description="Fibronectin type-III" evidence="8">
    <location>
        <begin position="205"/>
        <end position="302"/>
    </location>
</feature>
<dbReference type="PANTHER" id="PTHR10372:SF27">
    <property type="entry name" value="ADHERENS JUNCTION PROTEIN P120"/>
    <property type="match status" value="1"/>
</dbReference>
<feature type="compositionally biased region" description="Polar residues" evidence="7">
    <location>
        <begin position="858"/>
        <end position="873"/>
    </location>
</feature>
<reference evidence="9" key="1">
    <citation type="journal article" date="2020" name="Ecol. Evol.">
        <title>Genome structure and content of the rice root-knot nematode (Meloidogyne graminicola).</title>
        <authorList>
            <person name="Phan N.T."/>
            <person name="Danchin E.G.J."/>
            <person name="Klopp C."/>
            <person name="Perfus-Barbeoch L."/>
            <person name="Kozlowski D.K."/>
            <person name="Koutsovoulos G.D."/>
            <person name="Lopez-Roques C."/>
            <person name="Bouchez O."/>
            <person name="Zahm M."/>
            <person name="Besnard G."/>
            <person name="Bellafiore S."/>
        </authorList>
    </citation>
    <scope>NUCLEOTIDE SEQUENCE</scope>
    <source>
        <strain evidence="9">VN-18</strain>
    </source>
</reference>
<evidence type="ECO:0000256" key="6">
    <source>
        <dbReference type="PROSITE-ProRule" id="PRU00259"/>
    </source>
</evidence>
<dbReference type="GO" id="GO:0098609">
    <property type="term" value="P:cell-cell adhesion"/>
    <property type="evidence" value="ECO:0007669"/>
    <property type="project" value="InterPro"/>
</dbReference>
<evidence type="ECO:0000313" key="9">
    <source>
        <dbReference type="EMBL" id="KAF7633880.1"/>
    </source>
</evidence>
<dbReference type="CDD" id="cd00063">
    <property type="entry name" value="FN3"/>
    <property type="match status" value="4"/>
</dbReference>
<sequence>MKKMKLKIKINQHKKNYFFFFSPSPVIGKVISEPSEDELLLPLNSSETIINEDSSVGINLINKSNSSSNEIFKQKYKKETPSKPGIPQINECFEKIIDGEGEIVPLTISLSWSSPEFDGTEGPLIGYRVEFRRSELDEWEPAHDDLLGENECKITNLDPEDNYQFRVVGANIAGFGLPSDACLPIKLKPESTQFSSKKEYPPSSSPGRPEIINIESDRITIKWKELEENKELFKINYMVQYKEINLNWINAIELPIKECQLTILNLRPNGQYEFRIISKNEETGKELIGPSSGFVRIRPPPPIKNEIISNKELLLLPGIPGKPQVIEFDQNWIKLNWECPLEYSNLAYLVEIREVGSNNWKQLLFDNSINYTTINNYYIVNNLSPNCQYEFRIWSISLINGLHSSLPSPISEPINLLLPQLNNLTLNNKKVPERPSAPEYLEFFPTSLTLCWQPAKSAFPVLGYEIEFRDLMQDATNWYRLTTDQLVTTCKTSIGSLLCGHQYQFRILAQNCIGLSNPSDPSPLITIGGGGERKETNKNEIKSIPLMEEIFVRESPPLPDRDDSPPPIYKQSESSLQWRDPTLKEVIDYLKSPDPNLVLDSSGYLQHLTFNNDLIKEETRNYGGIECLINILNSSNNPEILRNVCGSLKNLAFGKTNDVNKKLINQKNGLKSISQLLKTCKNSLVHEEATGALWNISSADELKEPILNQTAESVIKNAVIPSFELLYGQQQQQQNINNNNISSSPSSTIQNNNNRNPIAIVFRNGTGILRNISAINDQSRRFLRSSPGLIEVLLNFLHFAVQNNQLDTRSAENVICLLRNLSYRIQEVVDNKYNPNRSKYQIKREELLENKLPLYSGRSKSAPSGSPKMTTNSKKGKQFFRRRKKSENELSLEAKEINLKSNGPQLLWHTSTIKLYLKILEESANCEILEATAAAIQNLAGCPFYGSLLVRETVRIEKGLPILVELLRLCEDRVVCAVCCALRNLVLDQRNLELIGRFALSDILIKIPNKQQFELIKEQQKIHLLSSDLTLNAILGILWEIVKYNSEMAKLVHQTIEGTERLRALAKCYPIYGCKTCKYATQVLYIMWQYKELHELFKESGLEESDFYSIGTLNNKGGKIINKEIINQKKQQQYLLNKHSPSSITTNTLARPFSSQGMEKPIQILNCDNSQIFINTITTTTTTPLNSKSISSVSPYISSKQKPLQTLTTNKQLPQQQFYNEQQQKIILNKIQLINYILRLIKQMKIHKNKEDNQLIVGKFFFQKFFGHKGKI</sequence>
<comment type="similarity">
    <text evidence="2">Belongs to the beta-catenin family.</text>
</comment>
<comment type="subcellular location">
    <subcellularLocation>
        <location evidence="1">Cell junction</location>
    </subcellularLocation>
</comment>
<dbReference type="InterPro" id="IPR000225">
    <property type="entry name" value="Armadillo"/>
</dbReference>
<dbReference type="InterPro" id="IPR011989">
    <property type="entry name" value="ARM-like"/>
</dbReference>
<dbReference type="SMART" id="SM00060">
    <property type="entry name" value="FN3"/>
    <property type="match status" value="4"/>
</dbReference>
<evidence type="ECO:0000256" key="3">
    <source>
        <dbReference type="ARBA" id="ARBA00022737"/>
    </source>
</evidence>
<keyword evidence="4" id="KW-0130">Cell adhesion</keyword>
<feature type="domain" description="Fibronectin type-III" evidence="8">
    <location>
        <begin position="434"/>
        <end position="529"/>
    </location>
</feature>
<dbReference type="Gene3D" id="1.25.10.10">
    <property type="entry name" value="Leucine-rich Repeat Variant"/>
    <property type="match status" value="1"/>
</dbReference>
<name>A0A8S9ZKV9_9BILA</name>
<feature type="repeat" description="ARM" evidence="6">
    <location>
        <begin position="623"/>
        <end position="657"/>
    </location>
</feature>
<evidence type="ECO:0000256" key="5">
    <source>
        <dbReference type="ARBA" id="ARBA00022949"/>
    </source>
</evidence>
<keyword evidence="5" id="KW-0965">Cell junction</keyword>
<dbReference type="Pfam" id="PF00041">
    <property type="entry name" value="fn3"/>
    <property type="match status" value="3"/>
</dbReference>